<dbReference type="GO" id="GO:0009653">
    <property type="term" value="P:anatomical structure morphogenesis"/>
    <property type="evidence" value="ECO:0007669"/>
    <property type="project" value="TreeGrafter"/>
</dbReference>
<dbReference type="SUPFAM" id="SSF46785">
    <property type="entry name" value="Winged helix' DNA-binding domain"/>
    <property type="match status" value="1"/>
</dbReference>
<feature type="region of interest" description="Disordered" evidence="4">
    <location>
        <begin position="673"/>
        <end position="784"/>
    </location>
</feature>
<keyword evidence="1 3" id="KW-0238">DNA-binding</keyword>
<sequence>MASPAQIWAQNGLTNREPGGNDLGSDGSDVYVDHVVDENDENQSIEAYGKLIFGDGDYYIKECTTVILGRDMSYYQLYVDRERAQASAGEGTPVHVQSENCFRRFHPAGGVVALPPSDAEQELVVRRNRSHRVPSQSDSIDPADLHVSLVGDQDRDDRSTFLPVHPPDDCGHLIKAISRKHVKIKYHPSYGNWKLHVVGSYAIVNGRYKNRNAIVDLEGETDVEFSGVRLTIILASHCAGESGESGDDVDVHAESDEDAAAAVAVADDENETSSPDSDAVRKRHKRPSKKVKKSRALEVQTSEKLQDVEDGEDDWPMQDVAAAQERPDRAESQLGGDSVLLGIPLEELPQRPRGPGRPPKNGFISKRDHQFMKREVERRRAAGLEELSMAELVKMARSLNKKEKPSNTASPNAAGADKGPGRDETPLDAGTEPTSGVDGKERASSPRYRRNARSVSPIKPEHEFTAAEMERPSQTYLVLLDELLREIPGGRADLQEIYDRFQKKYPWYRYRAESTGWQSSIRHNLKTHERFIECGRSGKGKLWTVDTSKPLETEKSRKSNATQRRSVNAIPARPQYHEQPQQQAPASAQNGGMASGLVVDNPLVQDILQYRKHHLSHYPPDQQTAAATHFSQVMRMCEVAHKESKMPGPAKDGVEASMIASLMQILDRYHNTNVGANNFPQHEPAKTQPPPPPPQQQQQQQQQQPPHHHHQFAQDSSFVPVNHHSANNYNGGSSFGYPPSPPQNNGFRSGHKRAADESEEGGNAVHEDNEMRPRKRFTGLDTYA</sequence>
<dbReference type="GO" id="GO:0030154">
    <property type="term" value="P:cell differentiation"/>
    <property type="evidence" value="ECO:0007669"/>
    <property type="project" value="TreeGrafter"/>
</dbReference>
<feature type="domain" description="Fork-head" evidence="6">
    <location>
        <begin position="471"/>
        <end position="566"/>
    </location>
</feature>
<dbReference type="SMART" id="SM00339">
    <property type="entry name" value="FH"/>
    <property type="match status" value="1"/>
</dbReference>
<evidence type="ECO:0000256" key="3">
    <source>
        <dbReference type="PROSITE-ProRule" id="PRU00089"/>
    </source>
</evidence>
<evidence type="ECO:0008006" key="9">
    <source>
        <dbReference type="Google" id="ProtNLM"/>
    </source>
</evidence>
<evidence type="ECO:0000313" key="8">
    <source>
        <dbReference type="Proteomes" id="UP000799421"/>
    </source>
</evidence>
<evidence type="ECO:0000259" key="6">
    <source>
        <dbReference type="PROSITE" id="PS50039"/>
    </source>
</evidence>
<feature type="domain" description="FHA" evidence="5">
    <location>
        <begin position="175"/>
        <end position="214"/>
    </location>
</feature>
<dbReference type="OrthoDB" id="5402974at2759"/>
<organism evidence="7 8">
    <name type="scientific">Piedraia hortae CBS 480.64</name>
    <dbReference type="NCBI Taxonomy" id="1314780"/>
    <lineage>
        <taxon>Eukaryota</taxon>
        <taxon>Fungi</taxon>
        <taxon>Dikarya</taxon>
        <taxon>Ascomycota</taxon>
        <taxon>Pezizomycotina</taxon>
        <taxon>Dothideomycetes</taxon>
        <taxon>Dothideomycetidae</taxon>
        <taxon>Capnodiales</taxon>
        <taxon>Piedraiaceae</taxon>
        <taxon>Piedraia</taxon>
    </lineage>
</organism>
<dbReference type="Proteomes" id="UP000799421">
    <property type="component" value="Unassembled WGS sequence"/>
</dbReference>
<evidence type="ECO:0000256" key="1">
    <source>
        <dbReference type="ARBA" id="ARBA00023125"/>
    </source>
</evidence>
<name>A0A6A7C1W1_9PEZI</name>
<dbReference type="PROSITE" id="PS50039">
    <property type="entry name" value="FORK_HEAD_3"/>
    <property type="match status" value="1"/>
</dbReference>
<feature type="region of interest" description="Disordered" evidence="4">
    <location>
        <begin position="399"/>
        <end position="459"/>
    </location>
</feature>
<evidence type="ECO:0000259" key="5">
    <source>
        <dbReference type="PROSITE" id="PS50006"/>
    </source>
</evidence>
<protein>
    <recommendedName>
        <fullName evidence="9">Fork-head domain-containing protein</fullName>
    </recommendedName>
</protein>
<dbReference type="PANTHER" id="PTHR11829">
    <property type="entry name" value="FORKHEAD BOX PROTEIN"/>
    <property type="match status" value="1"/>
</dbReference>
<dbReference type="Pfam" id="PF00250">
    <property type="entry name" value="Forkhead"/>
    <property type="match status" value="1"/>
</dbReference>
<feature type="compositionally biased region" description="Polar residues" evidence="4">
    <location>
        <begin position="713"/>
        <end position="730"/>
    </location>
</feature>
<feature type="DNA-binding region" description="Fork-head" evidence="3">
    <location>
        <begin position="471"/>
        <end position="566"/>
    </location>
</feature>
<feature type="compositionally biased region" description="Low complexity" evidence="4">
    <location>
        <begin position="579"/>
        <end position="589"/>
    </location>
</feature>
<dbReference type="GO" id="GO:0005634">
    <property type="term" value="C:nucleus"/>
    <property type="evidence" value="ECO:0007669"/>
    <property type="project" value="UniProtKB-SubCell"/>
</dbReference>
<feature type="region of interest" description="Disordered" evidence="4">
    <location>
        <begin position="342"/>
        <end position="367"/>
    </location>
</feature>
<dbReference type="PROSITE" id="PS50006">
    <property type="entry name" value="FHA_DOMAIN"/>
    <property type="match status" value="1"/>
</dbReference>
<dbReference type="PRINTS" id="PR00053">
    <property type="entry name" value="FORKHEAD"/>
</dbReference>
<evidence type="ECO:0000256" key="2">
    <source>
        <dbReference type="ARBA" id="ARBA00023242"/>
    </source>
</evidence>
<gene>
    <name evidence="7" type="ORF">K470DRAFT_230646</name>
</gene>
<feature type="compositionally biased region" description="Basic residues" evidence="4">
    <location>
        <begin position="281"/>
        <end position="294"/>
    </location>
</feature>
<dbReference type="PANTHER" id="PTHR11829:SF343">
    <property type="entry name" value="FORK-HEAD DOMAIN-CONTAINING PROTEIN"/>
    <property type="match status" value="1"/>
</dbReference>
<proteinExistence type="predicted"/>
<dbReference type="InterPro" id="IPR000253">
    <property type="entry name" value="FHA_dom"/>
</dbReference>
<dbReference type="InterPro" id="IPR030456">
    <property type="entry name" value="TF_fork_head_CS_2"/>
</dbReference>
<keyword evidence="2 3" id="KW-0539">Nucleus</keyword>
<comment type="subcellular location">
    <subcellularLocation>
        <location evidence="3">Nucleus</location>
    </subcellularLocation>
</comment>
<reference evidence="7" key="1">
    <citation type="journal article" date="2020" name="Stud. Mycol.">
        <title>101 Dothideomycetes genomes: a test case for predicting lifestyles and emergence of pathogens.</title>
        <authorList>
            <person name="Haridas S."/>
            <person name="Albert R."/>
            <person name="Binder M."/>
            <person name="Bloem J."/>
            <person name="Labutti K."/>
            <person name="Salamov A."/>
            <person name="Andreopoulos B."/>
            <person name="Baker S."/>
            <person name="Barry K."/>
            <person name="Bills G."/>
            <person name="Bluhm B."/>
            <person name="Cannon C."/>
            <person name="Castanera R."/>
            <person name="Culley D."/>
            <person name="Daum C."/>
            <person name="Ezra D."/>
            <person name="Gonzalez J."/>
            <person name="Henrissat B."/>
            <person name="Kuo A."/>
            <person name="Liang C."/>
            <person name="Lipzen A."/>
            <person name="Lutzoni F."/>
            <person name="Magnuson J."/>
            <person name="Mondo S."/>
            <person name="Nolan M."/>
            <person name="Ohm R."/>
            <person name="Pangilinan J."/>
            <person name="Park H.-J."/>
            <person name="Ramirez L."/>
            <person name="Alfaro M."/>
            <person name="Sun H."/>
            <person name="Tritt A."/>
            <person name="Yoshinaga Y."/>
            <person name="Zwiers L.-H."/>
            <person name="Turgeon B."/>
            <person name="Goodwin S."/>
            <person name="Spatafora J."/>
            <person name="Crous P."/>
            <person name="Grigoriev I."/>
        </authorList>
    </citation>
    <scope>NUCLEOTIDE SEQUENCE</scope>
    <source>
        <strain evidence="7">CBS 480.64</strain>
    </source>
</reference>
<dbReference type="AlphaFoldDB" id="A0A6A7C1W1"/>
<feature type="compositionally biased region" description="Low complexity" evidence="4">
    <location>
        <begin position="696"/>
        <end position="705"/>
    </location>
</feature>
<dbReference type="GO" id="GO:0000978">
    <property type="term" value="F:RNA polymerase II cis-regulatory region sequence-specific DNA binding"/>
    <property type="evidence" value="ECO:0007669"/>
    <property type="project" value="TreeGrafter"/>
</dbReference>
<dbReference type="Gene3D" id="1.10.10.10">
    <property type="entry name" value="Winged helix-like DNA-binding domain superfamily/Winged helix DNA-binding domain"/>
    <property type="match status" value="1"/>
</dbReference>
<evidence type="ECO:0000256" key="4">
    <source>
        <dbReference type="SAM" id="MobiDB-lite"/>
    </source>
</evidence>
<dbReference type="InterPro" id="IPR036390">
    <property type="entry name" value="WH_DNA-bd_sf"/>
</dbReference>
<evidence type="ECO:0000313" key="7">
    <source>
        <dbReference type="EMBL" id="KAF2861272.1"/>
    </source>
</evidence>
<dbReference type="InterPro" id="IPR001766">
    <property type="entry name" value="Fork_head_dom"/>
</dbReference>
<feature type="region of interest" description="Disordered" evidence="4">
    <location>
        <begin position="258"/>
        <end position="314"/>
    </location>
</feature>
<accession>A0A6A7C1W1</accession>
<dbReference type="PROSITE" id="PS00658">
    <property type="entry name" value="FORK_HEAD_2"/>
    <property type="match status" value="1"/>
</dbReference>
<dbReference type="InterPro" id="IPR036388">
    <property type="entry name" value="WH-like_DNA-bd_sf"/>
</dbReference>
<dbReference type="CDD" id="cd00059">
    <property type="entry name" value="FH_FOX"/>
    <property type="match status" value="1"/>
</dbReference>
<dbReference type="GO" id="GO:0000981">
    <property type="term" value="F:DNA-binding transcription factor activity, RNA polymerase II-specific"/>
    <property type="evidence" value="ECO:0007669"/>
    <property type="project" value="TreeGrafter"/>
</dbReference>
<keyword evidence="8" id="KW-1185">Reference proteome</keyword>
<dbReference type="EMBL" id="MU005973">
    <property type="protein sequence ID" value="KAF2861272.1"/>
    <property type="molecule type" value="Genomic_DNA"/>
</dbReference>
<dbReference type="InterPro" id="IPR050211">
    <property type="entry name" value="FOX_domain-containing"/>
</dbReference>
<feature type="region of interest" description="Disordered" evidence="4">
    <location>
        <begin position="543"/>
        <end position="595"/>
    </location>
</feature>